<reference evidence="2" key="1">
    <citation type="journal article" date="2020" name="mSystems">
        <title>Genome- and Community-Level Interaction Insights into Carbon Utilization and Element Cycling Functions of Hydrothermarchaeota in Hydrothermal Sediment.</title>
        <authorList>
            <person name="Zhou Z."/>
            <person name="Liu Y."/>
            <person name="Xu W."/>
            <person name="Pan J."/>
            <person name="Luo Z.H."/>
            <person name="Li M."/>
        </authorList>
    </citation>
    <scope>NUCLEOTIDE SEQUENCE [LARGE SCALE GENOMIC DNA]</scope>
    <source>
        <strain evidence="2">SpSt-914</strain>
    </source>
</reference>
<dbReference type="CDD" id="cd00198">
    <property type="entry name" value="vWFA"/>
    <property type="match status" value="1"/>
</dbReference>
<proteinExistence type="predicted"/>
<dbReference type="Gene3D" id="3.40.50.880">
    <property type="match status" value="1"/>
</dbReference>
<dbReference type="InterPro" id="IPR029062">
    <property type="entry name" value="Class_I_gatase-like"/>
</dbReference>
<dbReference type="SUPFAM" id="SSF53300">
    <property type="entry name" value="vWA-like"/>
    <property type="match status" value="1"/>
</dbReference>
<keyword evidence="1" id="KW-0812">Transmembrane</keyword>
<dbReference type="Gene3D" id="3.40.50.410">
    <property type="entry name" value="von Willebrand factor, type A domain"/>
    <property type="match status" value="1"/>
</dbReference>
<comment type="caution">
    <text evidence="2">The sequence shown here is derived from an EMBL/GenBank/DDBJ whole genome shotgun (WGS) entry which is preliminary data.</text>
</comment>
<dbReference type="PANTHER" id="PTHR37947:SF1">
    <property type="entry name" value="BLL2462 PROTEIN"/>
    <property type="match status" value="1"/>
</dbReference>
<evidence type="ECO:0000256" key="1">
    <source>
        <dbReference type="SAM" id="Phobius"/>
    </source>
</evidence>
<organism evidence="2">
    <name type="scientific">candidate division WOR-3 bacterium</name>
    <dbReference type="NCBI Taxonomy" id="2052148"/>
    <lineage>
        <taxon>Bacteria</taxon>
        <taxon>Bacteria division WOR-3</taxon>
    </lineage>
</organism>
<dbReference type="PANTHER" id="PTHR37947">
    <property type="entry name" value="BLL2462 PROTEIN"/>
    <property type="match status" value="1"/>
</dbReference>
<keyword evidence="1" id="KW-0472">Membrane</keyword>
<protein>
    <submittedName>
        <fullName evidence="2">VWA domain-containing protein</fullName>
    </submittedName>
</protein>
<name>A0A7V3PSR1_UNCW3</name>
<accession>A0A7V3PSR1</accession>
<dbReference type="EMBL" id="DTMZ01000023">
    <property type="protein sequence ID" value="HGD12735.1"/>
    <property type="molecule type" value="Genomic_DNA"/>
</dbReference>
<sequence length="655" mass="72552">MSIAVSILLLILTLIAYRQMVRDRSQRGLFILRLLVLLLFFFLLTGQMIKINWQRRARQVAIMIDRSASMAAIKADSAATAVCQLVSTGLPKGLLPRCYSFGDSLYPGVNPGQRFDRTELAKALALVFKTKPAAVVLLTDGQDNGEQSPVPVVQGSGIPVYVIGFGAERGFNLRVEEVELPATAYAKDTVEIRVRVLSSGLKEPTPVQVCAGDKSQLVLAGSGISEQDIEFSLIFNEPGKKQVLVRLESLPGELSFLDNRWQGIIEVKPARIGVAYITNQPGPNTRFVLAALRRNQRVDLKPVVLFTGNLKELPVAEVFIIDNGAEQTSENLWWQRLQNNIENGAGLLVLAGPGFQPGPTLRKLIPLTNWSEQKGNWTPVKTPAAELIGLFEPGGIDLNELPPFSGLVSGSNTGTGEVWLEAGENGLPLIIQNRVKKGKLIYVAGYPFWRWGFLPDYPIDRQTPLEIFLDRVIRYLGEKDTTLFKLETDAASYLSGEPVRFRLSARRADGGFWEGLNVQLKIDTIAQMVPMVELGAGRYEAKIAGLAPGEHYAVAEVRSAEQLLGRVRAEWTVSAQSLEMTRLGLNRTLLSQIAEAGQGWLVSSESLTTAQLQEIKVRVYQQRLLLDPRILPWWFVLLAVLFGLEIFLRRRQGLY</sequence>
<feature type="transmembrane region" description="Helical" evidence="1">
    <location>
        <begin position="28"/>
        <end position="49"/>
    </location>
</feature>
<dbReference type="InterPro" id="IPR036465">
    <property type="entry name" value="vWFA_dom_sf"/>
</dbReference>
<dbReference type="AlphaFoldDB" id="A0A7V3PSR1"/>
<feature type="transmembrane region" description="Helical" evidence="1">
    <location>
        <begin position="630"/>
        <end position="648"/>
    </location>
</feature>
<gene>
    <name evidence="2" type="ORF">ENX16_01435</name>
</gene>
<dbReference type="SUPFAM" id="SSF52317">
    <property type="entry name" value="Class I glutamine amidotransferase-like"/>
    <property type="match status" value="1"/>
</dbReference>
<evidence type="ECO:0000313" key="2">
    <source>
        <dbReference type="EMBL" id="HGD12735.1"/>
    </source>
</evidence>
<keyword evidence="1" id="KW-1133">Transmembrane helix</keyword>